<accession>A0ABV5EHF3</accession>
<protein>
    <recommendedName>
        <fullName evidence="3">Core-binding (CB) domain-containing protein</fullName>
    </recommendedName>
</protein>
<comment type="caution">
    <text evidence="1">The sequence shown here is derived from an EMBL/GenBank/DDBJ whole genome shotgun (WGS) entry which is preliminary data.</text>
</comment>
<dbReference type="EMBL" id="JAYMRP010000029">
    <property type="protein sequence ID" value="MFB8776288.1"/>
    <property type="molecule type" value="Genomic_DNA"/>
</dbReference>
<evidence type="ECO:0008006" key="3">
    <source>
        <dbReference type="Google" id="ProtNLM"/>
    </source>
</evidence>
<dbReference type="SUPFAM" id="SSF56349">
    <property type="entry name" value="DNA breaking-rejoining enzymes"/>
    <property type="match status" value="1"/>
</dbReference>
<dbReference type="Proteomes" id="UP001585080">
    <property type="component" value="Unassembled WGS sequence"/>
</dbReference>
<proteinExistence type="predicted"/>
<dbReference type="InterPro" id="IPR011010">
    <property type="entry name" value="DNA_brk_join_enz"/>
</dbReference>
<keyword evidence="2" id="KW-1185">Reference proteome</keyword>
<gene>
    <name evidence="1" type="ORF">VSS16_26705</name>
</gene>
<name>A0ABV5EHF3_9ACTN</name>
<evidence type="ECO:0000313" key="1">
    <source>
        <dbReference type="EMBL" id="MFB8776288.1"/>
    </source>
</evidence>
<dbReference type="RefSeq" id="WP_376734838.1">
    <property type="nucleotide sequence ID" value="NZ_JAYMRP010000029.1"/>
</dbReference>
<sequence>MEDPDLHRDADLAWIESTLTGLPEPVASEVATWVKVMREQGRREGEPRGYDGIRRYLTTLQPTLTAWTTTAGAHSLREITKDHVENAVDGLSGYTRRGLAIALRSLFRALKRERVIFRNPARDLPVGDLKGIPKSIPSDVLMGLLDQATTPLGRLVVALASIHALPGHEIRTLHTTGLDLSRGTLEVQRGLLRHTLYLEELTHQLAADWTTYRHLRWPASANPHLLVSQKTAVDPDHPAVNIGTLRAALPKGLTLASLRQDRILNEASESADPLKLMRLFGITEQPAMRYVSAAHPERTAKLPR</sequence>
<reference evidence="1 2" key="1">
    <citation type="submission" date="2024-01" db="EMBL/GenBank/DDBJ databases">
        <title>Genome mining of biosynthetic gene clusters to explore secondary metabolites of Streptomyces sp.</title>
        <authorList>
            <person name="Baig A."/>
            <person name="Ajitkumar Shintre N."/>
            <person name="Kumar H."/>
            <person name="Anbarasu A."/>
            <person name="Ramaiah S."/>
        </authorList>
    </citation>
    <scope>NUCLEOTIDE SEQUENCE [LARGE SCALE GENOMIC DNA]</scope>
    <source>
        <strain evidence="1 2">A57</strain>
    </source>
</reference>
<organism evidence="1 2">
    <name type="scientific">Streptomyces broussonetiae</name>
    <dbReference type="NCBI Taxonomy" id="2686304"/>
    <lineage>
        <taxon>Bacteria</taxon>
        <taxon>Bacillati</taxon>
        <taxon>Actinomycetota</taxon>
        <taxon>Actinomycetes</taxon>
        <taxon>Kitasatosporales</taxon>
        <taxon>Streptomycetaceae</taxon>
        <taxon>Streptomyces</taxon>
    </lineage>
</organism>
<evidence type="ECO:0000313" key="2">
    <source>
        <dbReference type="Proteomes" id="UP001585080"/>
    </source>
</evidence>